<evidence type="ECO:0000256" key="1">
    <source>
        <dbReference type="SAM" id="MobiDB-lite"/>
    </source>
</evidence>
<evidence type="ECO:0000313" key="2">
    <source>
        <dbReference type="EMBL" id="ASR50729.1"/>
    </source>
</evidence>
<sequence>MTPAQRTTVSFLDLALIMTGVMAMIASVGDRHPAVAEALADSFGSSAPASAERVTLKLARLFEPQEARLTDQGVADIIALGAKARPAESKTVEIGIIVPVVAEKGASRLDRWELAAARTAAIMRVLADQGVADSAMVPDLARPGTGSAGSERDVTLTLRATAPRQ</sequence>
<dbReference type="GeneID" id="303484723"/>
<gene>
    <name evidence="2" type="ORF">B5J99_03945</name>
</gene>
<proteinExistence type="predicted"/>
<evidence type="ECO:0000313" key="3">
    <source>
        <dbReference type="Proteomes" id="UP000258016"/>
    </source>
</evidence>
<dbReference type="EMBL" id="CP020083">
    <property type="protein sequence ID" value="ASR50729.1"/>
    <property type="molecule type" value="Genomic_DNA"/>
</dbReference>
<evidence type="ECO:0008006" key="4">
    <source>
        <dbReference type="Google" id="ProtNLM"/>
    </source>
</evidence>
<keyword evidence="3" id="KW-1185">Reference proteome</keyword>
<organism evidence="2 3">
    <name type="scientific">Blastomonas fulva</name>
    <dbReference type="NCBI Taxonomy" id="1550728"/>
    <lineage>
        <taxon>Bacteria</taxon>
        <taxon>Pseudomonadati</taxon>
        <taxon>Pseudomonadota</taxon>
        <taxon>Alphaproteobacteria</taxon>
        <taxon>Sphingomonadales</taxon>
        <taxon>Sphingomonadaceae</taxon>
        <taxon>Blastomonas</taxon>
    </lineage>
</organism>
<reference evidence="2 3" key="1">
    <citation type="submission" date="2017-03" db="EMBL/GenBank/DDBJ databases">
        <title>Complete genome sequence of Blastomonas fulva degrading microcsystin LR.</title>
        <authorList>
            <person name="Lee H.-g."/>
            <person name="Jin L."/>
            <person name="oh H.-M."/>
        </authorList>
    </citation>
    <scope>NUCLEOTIDE SEQUENCE [LARGE SCALE GENOMIC DNA]</scope>
    <source>
        <strain evidence="2 3">T2</strain>
    </source>
</reference>
<accession>A0ABM6M490</accession>
<feature type="region of interest" description="Disordered" evidence="1">
    <location>
        <begin position="142"/>
        <end position="165"/>
    </location>
</feature>
<name>A0ABM6M490_9SPHN</name>
<dbReference type="RefSeq" id="WP_117351549.1">
    <property type="nucleotide sequence ID" value="NZ_CP020083.1"/>
</dbReference>
<dbReference type="Proteomes" id="UP000258016">
    <property type="component" value="Chromosome"/>
</dbReference>
<protein>
    <recommendedName>
        <fullName evidence="4">OmpA-like domain-containing protein</fullName>
    </recommendedName>
</protein>